<protein>
    <submittedName>
        <fullName evidence="2">Uncharacterized protein</fullName>
    </submittedName>
</protein>
<gene>
    <name evidence="2" type="ORF">OIK42_03635</name>
</gene>
<keyword evidence="3" id="KW-1185">Reference proteome</keyword>
<dbReference type="RefSeq" id="WP_273638424.1">
    <property type="nucleotide sequence ID" value="NZ_JAQQXP010000001.1"/>
</dbReference>
<feature type="region of interest" description="Disordered" evidence="1">
    <location>
        <begin position="328"/>
        <end position="348"/>
    </location>
</feature>
<reference evidence="2 3" key="1">
    <citation type="submission" date="2022-10" db="EMBL/GenBank/DDBJ databases">
        <title>Alteromonas sp. chi3 Genome sequencing.</title>
        <authorList>
            <person name="Park S."/>
        </authorList>
    </citation>
    <scope>NUCLEOTIDE SEQUENCE [LARGE SCALE GENOMIC DNA]</scope>
    <source>
        <strain evidence="3">chi3</strain>
    </source>
</reference>
<evidence type="ECO:0000256" key="1">
    <source>
        <dbReference type="SAM" id="MobiDB-lite"/>
    </source>
</evidence>
<proteinExistence type="predicted"/>
<sequence>MINTTIRFSDASVDLLRVRKLNEQDISGFADILANAAQQNGSAKDFLQSLSPEELRLVQKANSLANPIEVNALSKEGAQNLLSQPDGSDLVDLNNDGIVEVGAARTIHFPPVNAPASVKAAWEEATADLAPFDKVTLELTMHHMVYGVNLDIPGAVQKTPLPPEQQWNGTNIKRLENYARSNLEFRVNYDGWTPYNQQLKTVYDSFFATIGGGSSAPQPGFTTEQPAVNNAPTVIPSDITDAEGDNTANEADEEAPHPNSLLNEVHQLILAARLGIDRQKIKELEKEMEAVRNDTTLSAEQKAEKLQALQQEIEQLIEKARERAVEEEKRKATQEATTVMQKERLKIT</sequence>
<dbReference type="EMBL" id="JAQQXP010000001">
    <property type="protein sequence ID" value="MDC8829850.1"/>
    <property type="molecule type" value="Genomic_DNA"/>
</dbReference>
<name>A0ABT5KYK1_9ALTE</name>
<organism evidence="2 3">
    <name type="scientific">Alteromonas gilva</name>
    <dbReference type="NCBI Taxonomy" id="2987522"/>
    <lineage>
        <taxon>Bacteria</taxon>
        <taxon>Pseudomonadati</taxon>
        <taxon>Pseudomonadota</taxon>
        <taxon>Gammaproteobacteria</taxon>
        <taxon>Alteromonadales</taxon>
        <taxon>Alteromonadaceae</taxon>
        <taxon>Alteromonas/Salinimonas group</taxon>
        <taxon>Alteromonas</taxon>
    </lineage>
</organism>
<evidence type="ECO:0000313" key="2">
    <source>
        <dbReference type="EMBL" id="MDC8829850.1"/>
    </source>
</evidence>
<evidence type="ECO:0000313" key="3">
    <source>
        <dbReference type="Proteomes" id="UP001218788"/>
    </source>
</evidence>
<dbReference type="Proteomes" id="UP001218788">
    <property type="component" value="Unassembled WGS sequence"/>
</dbReference>
<comment type="caution">
    <text evidence="2">The sequence shown here is derived from an EMBL/GenBank/DDBJ whole genome shotgun (WGS) entry which is preliminary data.</text>
</comment>
<accession>A0ABT5KYK1</accession>